<evidence type="ECO:0000313" key="1">
    <source>
        <dbReference type="EMBL" id="KAF9883766.1"/>
    </source>
</evidence>
<organism evidence="1 2">
    <name type="scientific">Aspergillus nanangensis</name>
    <dbReference type="NCBI Taxonomy" id="2582783"/>
    <lineage>
        <taxon>Eukaryota</taxon>
        <taxon>Fungi</taxon>
        <taxon>Dikarya</taxon>
        <taxon>Ascomycota</taxon>
        <taxon>Pezizomycotina</taxon>
        <taxon>Eurotiomycetes</taxon>
        <taxon>Eurotiomycetidae</taxon>
        <taxon>Eurotiales</taxon>
        <taxon>Aspergillaceae</taxon>
        <taxon>Aspergillus</taxon>
        <taxon>Aspergillus subgen. Circumdati</taxon>
    </lineage>
</organism>
<sequence length="364" mass="42277">MNLHLEKPLPAIPSSLPNRPSTFSHAATYAIYNRRDSDGPSRRLEAVLLLAWAPTSSPTGGWWEVLEDVLAYAPITTAKYKTLRVEAVARILANAPNLDTLLNLAFSNQFFWTTFHTQVSGCVMYSLGDQEYNLDFIRDFVKRTSMPLWEFCEVRLGGRFDTVRGDYRLRNRYIQTYKDAIDVIERVRLHLFPEERATLTSKDLDNALARIWTFSLIFGAGSPCFHEAKRHECWLAGESWMSPKHQGPSGHVIQSSEQLRHAFGKGNEHGLQSIELRLMLRTWELLQKALHKCRTKRSYKLANGQEKQWAVTIMSRGLDAVDKYLREFLPLIPSSEYQYHPYEYGFQYACMRRLERRPIRQYHL</sequence>
<dbReference type="EMBL" id="VCAU01000149">
    <property type="protein sequence ID" value="KAF9883766.1"/>
    <property type="molecule type" value="Genomic_DNA"/>
</dbReference>
<proteinExistence type="predicted"/>
<reference evidence="1" key="1">
    <citation type="journal article" date="2019" name="Beilstein J. Org. Chem.">
        <title>Nanangenines: drimane sesquiterpenoids as the dominant metabolite cohort of a novel Australian fungus, Aspergillus nanangensis.</title>
        <authorList>
            <person name="Lacey H.J."/>
            <person name="Gilchrist C.L.M."/>
            <person name="Crombie A."/>
            <person name="Kalaitzis J.A."/>
            <person name="Vuong D."/>
            <person name="Rutledge P.J."/>
            <person name="Turner P."/>
            <person name="Pitt J.I."/>
            <person name="Lacey E."/>
            <person name="Chooi Y.H."/>
            <person name="Piggott A.M."/>
        </authorList>
    </citation>
    <scope>NUCLEOTIDE SEQUENCE</scope>
    <source>
        <strain evidence="1">MST-FP2251</strain>
    </source>
</reference>
<accession>A0AAD4GNV1</accession>
<keyword evidence="2" id="KW-1185">Reference proteome</keyword>
<dbReference type="AlphaFoldDB" id="A0AAD4GNV1"/>
<evidence type="ECO:0000313" key="2">
    <source>
        <dbReference type="Proteomes" id="UP001194746"/>
    </source>
</evidence>
<name>A0AAD4GNV1_ASPNN</name>
<protein>
    <submittedName>
        <fullName evidence="1">Uncharacterized protein</fullName>
    </submittedName>
</protein>
<comment type="caution">
    <text evidence="1">The sequence shown here is derived from an EMBL/GenBank/DDBJ whole genome shotgun (WGS) entry which is preliminary data.</text>
</comment>
<dbReference type="Proteomes" id="UP001194746">
    <property type="component" value="Unassembled WGS sequence"/>
</dbReference>
<reference evidence="1" key="2">
    <citation type="submission" date="2020-02" db="EMBL/GenBank/DDBJ databases">
        <authorList>
            <person name="Gilchrist C.L.M."/>
            <person name="Chooi Y.-H."/>
        </authorList>
    </citation>
    <scope>NUCLEOTIDE SEQUENCE</scope>
    <source>
        <strain evidence="1">MST-FP2251</strain>
    </source>
</reference>
<gene>
    <name evidence="1" type="ORF">FE257_002832</name>
</gene>